<dbReference type="PANTHER" id="PTHR48111">
    <property type="entry name" value="REGULATOR OF RPOS"/>
    <property type="match status" value="1"/>
</dbReference>
<evidence type="ECO:0000256" key="5">
    <source>
        <dbReference type="ARBA" id="ARBA00023163"/>
    </source>
</evidence>
<keyword evidence="5" id="KW-0804">Transcription</keyword>
<dbReference type="GO" id="GO:0000156">
    <property type="term" value="F:phosphorelay response regulator activity"/>
    <property type="evidence" value="ECO:0007669"/>
    <property type="project" value="TreeGrafter"/>
</dbReference>
<dbReference type="GO" id="GO:0032993">
    <property type="term" value="C:protein-DNA complex"/>
    <property type="evidence" value="ECO:0007669"/>
    <property type="project" value="TreeGrafter"/>
</dbReference>
<dbReference type="FunFam" id="3.40.50.2300:FF:000001">
    <property type="entry name" value="DNA-binding response regulator PhoB"/>
    <property type="match status" value="1"/>
</dbReference>
<dbReference type="Pfam" id="PF00072">
    <property type="entry name" value="Response_reg"/>
    <property type="match status" value="1"/>
</dbReference>
<dbReference type="KEGG" id="fes:HER31_03160"/>
<dbReference type="PROSITE" id="PS50110">
    <property type="entry name" value="RESPONSE_REGULATORY"/>
    <property type="match status" value="1"/>
</dbReference>
<dbReference type="SMART" id="SM00862">
    <property type="entry name" value="Trans_reg_C"/>
    <property type="match status" value="1"/>
</dbReference>
<feature type="DNA-binding region" description="OmpR/PhoB-type" evidence="7">
    <location>
        <begin position="126"/>
        <end position="223"/>
    </location>
</feature>
<evidence type="ECO:0000256" key="3">
    <source>
        <dbReference type="ARBA" id="ARBA00023015"/>
    </source>
</evidence>
<dbReference type="CDD" id="cd17574">
    <property type="entry name" value="REC_OmpR"/>
    <property type="match status" value="1"/>
</dbReference>
<keyword evidence="3" id="KW-0805">Transcription regulation</keyword>
<dbReference type="InterPro" id="IPR011006">
    <property type="entry name" value="CheY-like_superfamily"/>
</dbReference>
<dbReference type="AlphaFoldDB" id="A0A6H1UIZ7"/>
<dbReference type="Gene3D" id="3.40.50.2300">
    <property type="match status" value="1"/>
</dbReference>
<dbReference type="InterPro" id="IPR016032">
    <property type="entry name" value="Sig_transdc_resp-reg_C-effctor"/>
</dbReference>
<keyword evidence="11" id="KW-1185">Reference proteome</keyword>
<protein>
    <submittedName>
        <fullName evidence="10">Response regulator transcription factor</fullName>
    </submittedName>
</protein>
<feature type="modified residue" description="4-aspartylphosphate" evidence="6">
    <location>
        <position position="52"/>
    </location>
</feature>
<dbReference type="InterPro" id="IPR001789">
    <property type="entry name" value="Sig_transdc_resp-reg_receiver"/>
</dbReference>
<feature type="domain" description="Response regulatory" evidence="8">
    <location>
        <begin position="3"/>
        <end position="117"/>
    </location>
</feature>
<evidence type="ECO:0000313" key="11">
    <source>
        <dbReference type="Proteomes" id="UP000501602"/>
    </source>
</evidence>
<dbReference type="GO" id="GO:0000976">
    <property type="term" value="F:transcription cis-regulatory region binding"/>
    <property type="evidence" value="ECO:0007669"/>
    <property type="project" value="TreeGrafter"/>
</dbReference>
<evidence type="ECO:0000256" key="4">
    <source>
        <dbReference type="ARBA" id="ARBA00023125"/>
    </source>
</evidence>
<evidence type="ECO:0000256" key="7">
    <source>
        <dbReference type="PROSITE-ProRule" id="PRU01091"/>
    </source>
</evidence>
<dbReference type="InterPro" id="IPR039420">
    <property type="entry name" value="WalR-like"/>
</dbReference>
<dbReference type="InterPro" id="IPR001867">
    <property type="entry name" value="OmpR/PhoB-type_DNA-bd"/>
</dbReference>
<feature type="domain" description="OmpR/PhoB-type" evidence="9">
    <location>
        <begin position="126"/>
        <end position="223"/>
    </location>
</feature>
<proteinExistence type="predicted"/>
<keyword evidence="1 6" id="KW-0597">Phosphoprotein</keyword>
<dbReference type="SUPFAM" id="SSF52172">
    <property type="entry name" value="CheY-like"/>
    <property type="match status" value="1"/>
</dbReference>
<dbReference type="GO" id="GO:0006355">
    <property type="term" value="P:regulation of DNA-templated transcription"/>
    <property type="evidence" value="ECO:0007669"/>
    <property type="project" value="InterPro"/>
</dbReference>
<keyword evidence="4 7" id="KW-0238">DNA-binding</keyword>
<dbReference type="Pfam" id="PF00486">
    <property type="entry name" value="Trans_reg_C"/>
    <property type="match status" value="1"/>
</dbReference>
<dbReference type="CDD" id="cd00383">
    <property type="entry name" value="trans_reg_C"/>
    <property type="match status" value="1"/>
</dbReference>
<gene>
    <name evidence="10" type="ORF">HER31_03160</name>
</gene>
<reference evidence="10 11" key="1">
    <citation type="submission" date="2020-04" db="EMBL/GenBank/DDBJ databases">
        <title>Ferrimonas sp. S7 isolated from sea water.</title>
        <authorList>
            <person name="Bae S.S."/>
            <person name="Baek K."/>
        </authorList>
    </citation>
    <scope>NUCLEOTIDE SEQUENCE [LARGE SCALE GENOMIC DNA]</scope>
    <source>
        <strain evidence="10 11">S7</strain>
    </source>
</reference>
<evidence type="ECO:0000256" key="6">
    <source>
        <dbReference type="PROSITE-ProRule" id="PRU00169"/>
    </source>
</evidence>
<keyword evidence="2" id="KW-0902">Two-component regulatory system</keyword>
<dbReference type="Proteomes" id="UP000501602">
    <property type="component" value="Chromosome"/>
</dbReference>
<evidence type="ECO:0000259" key="9">
    <source>
        <dbReference type="PROSITE" id="PS51755"/>
    </source>
</evidence>
<dbReference type="SUPFAM" id="SSF46894">
    <property type="entry name" value="C-terminal effector domain of the bipartite response regulators"/>
    <property type="match status" value="1"/>
</dbReference>
<dbReference type="InterPro" id="IPR036388">
    <property type="entry name" value="WH-like_DNA-bd_sf"/>
</dbReference>
<dbReference type="PROSITE" id="PS51755">
    <property type="entry name" value="OMPR_PHOB"/>
    <property type="match status" value="1"/>
</dbReference>
<dbReference type="SMART" id="SM00448">
    <property type="entry name" value="REC"/>
    <property type="match status" value="1"/>
</dbReference>
<dbReference type="GO" id="GO:0005829">
    <property type="term" value="C:cytosol"/>
    <property type="evidence" value="ECO:0007669"/>
    <property type="project" value="TreeGrafter"/>
</dbReference>
<evidence type="ECO:0000256" key="2">
    <source>
        <dbReference type="ARBA" id="ARBA00023012"/>
    </source>
</evidence>
<organism evidence="10 11">
    <name type="scientific">Ferrimonas lipolytica</name>
    <dbReference type="NCBI Taxonomy" id="2724191"/>
    <lineage>
        <taxon>Bacteria</taxon>
        <taxon>Pseudomonadati</taxon>
        <taxon>Pseudomonadota</taxon>
        <taxon>Gammaproteobacteria</taxon>
        <taxon>Alteromonadales</taxon>
        <taxon>Ferrimonadaceae</taxon>
        <taxon>Ferrimonas</taxon>
    </lineage>
</organism>
<evidence type="ECO:0000313" key="10">
    <source>
        <dbReference type="EMBL" id="QIZ78798.1"/>
    </source>
</evidence>
<dbReference type="Gene3D" id="1.10.10.10">
    <property type="entry name" value="Winged helix-like DNA-binding domain superfamily/Winged helix DNA-binding domain"/>
    <property type="match status" value="1"/>
</dbReference>
<dbReference type="EMBL" id="CP051180">
    <property type="protein sequence ID" value="QIZ78798.1"/>
    <property type="molecule type" value="Genomic_DNA"/>
</dbReference>
<evidence type="ECO:0000259" key="8">
    <source>
        <dbReference type="PROSITE" id="PS50110"/>
    </source>
</evidence>
<name>A0A6H1UIZ7_9GAMM</name>
<evidence type="ECO:0000256" key="1">
    <source>
        <dbReference type="ARBA" id="ARBA00022553"/>
    </source>
</evidence>
<dbReference type="PANTHER" id="PTHR48111:SF22">
    <property type="entry name" value="REGULATOR OF RPOS"/>
    <property type="match status" value="1"/>
</dbReference>
<accession>A0A6H1UIZ7</accession>
<sequence length="225" mass="25259">MNKMLLVEDNRDVAGIIFDYFESRGVEIDYADNGELGLKLALENDFDVIILDLMMPRMDGLTVCKHLRENGNATPVLMLTALTGQDDTLVGFASGADDYLNKPFELSILDARLNALAKRYRGNVSCTIISIGDLRIDPASHSASRNNTPLVLTPTTFKILLKLARSAPEMVTREALCEFLWPDSEPNNEALRSHIYQLRNQLDRPFPEPMLHTIPKVGFRLEPNQ</sequence>